<protein>
    <submittedName>
        <fullName evidence="2">Type 1 glutamine amidotransferase</fullName>
    </submittedName>
</protein>
<dbReference type="PANTHER" id="PTHR42695">
    <property type="entry name" value="GLUTAMINE AMIDOTRANSFERASE YLR126C-RELATED"/>
    <property type="match status" value="1"/>
</dbReference>
<dbReference type="SUPFAM" id="SSF52317">
    <property type="entry name" value="Class I glutamine amidotransferase-like"/>
    <property type="match status" value="1"/>
</dbReference>
<dbReference type="CDD" id="cd01741">
    <property type="entry name" value="GATase1_1"/>
    <property type="match status" value="1"/>
</dbReference>
<dbReference type="InterPro" id="IPR017926">
    <property type="entry name" value="GATASE"/>
</dbReference>
<evidence type="ECO:0000313" key="2">
    <source>
        <dbReference type="EMBL" id="RFB06344.1"/>
    </source>
</evidence>
<dbReference type="EMBL" id="QUQO01000001">
    <property type="protein sequence ID" value="RFB06344.1"/>
    <property type="molecule type" value="Genomic_DNA"/>
</dbReference>
<dbReference type="GO" id="GO:0016740">
    <property type="term" value="F:transferase activity"/>
    <property type="evidence" value="ECO:0007669"/>
    <property type="project" value="UniProtKB-KW"/>
</dbReference>
<dbReference type="AlphaFoldDB" id="A0A371RLN7"/>
<evidence type="ECO:0000259" key="1">
    <source>
        <dbReference type="Pfam" id="PF00117"/>
    </source>
</evidence>
<keyword evidence="3" id="KW-1185">Reference proteome</keyword>
<dbReference type="InterPro" id="IPR029062">
    <property type="entry name" value="Class_I_gatase-like"/>
</dbReference>
<dbReference type="Pfam" id="PF00117">
    <property type="entry name" value="GATase"/>
    <property type="match status" value="1"/>
</dbReference>
<dbReference type="GO" id="GO:0005829">
    <property type="term" value="C:cytosol"/>
    <property type="evidence" value="ECO:0007669"/>
    <property type="project" value="TreeGrafter"/>
</dbReference>
<keyword evidence="2" id="KW-0808">Transferase</keyword>
<gene>
    <name evidence="2" type="ORF">DX908_04325</name>
</gene>
<proteinExistence type="predicted"/>
<dbReference type="InParanoid" id="A0A371RLN7"/>
<name>A0A371RLN7_9PROT</name>
<keyword evidence="2" id="KW-0315">Glutamine amidotransferase</keyword>
<dbReference type="InterPro" id="IPR044992">
    <property type="entry name" value="ChyE-like"/>
</dbReference>
<evidence type="ECO:0000313" key="3">
    <source>
        <dbReference type="Proteomes" id="UP000264589"/>
    </source>
</evidence>
<dbReference type="PANTHER" id="PTHR42695:SF5">
    <property type="entry name" value="GLUTAMINE AMIDOTRANSFERASE YLR126C-RELATED"/>
    <property type="match status" value="1"/>
</dbReference>
<dbReference type="Gene3D" id="3.40.50.880">
    <property type="match status" value="1"/>
</dbReference>
<dbReference type="PROSITE" id="PS51273">
    <property type="entry name" value="GATASE_TYPE_1"/>
    <property type="match status" value="1"/>
</dbReference>
<accession>A0A371RLN7</accession>
<feature type="domain" description="Glutamine amidotransferase" evidence="1">
    <location>
        <begin position="78"/>
        <end position="214"/>
    </location>
</feature>
<organism evidence="2 3">
    <name type="scientific">Parvularcula marina</name>
    <dbReference type="NCBI Taxonomy" id="2292771"/>
    <lineage>
        <taxon>Bacteria</taxon>
        <taxon>Pseudomonadati</taxon>
        <taxon>Pseudomonadota</taxon>
        <taxon>Alphaproteobacteria</taxon>
        <taxon>Parvularculales</taxon>
        <taxon>Parvularculaceae</taxon>
        <taxon>Parvularcula</taxon>
    </lineage>
</organism>
<sequence length="261" mass="28013">MCSAIDGLLSLRQGRRSTPPGEIPIMKLVIAETGIPPMDLPATHNHYPDMMVAMLSKAGLDVDASVARVFSGDQAPAPDEGDALLITGSPAGVYEDLPWIAPLADAVRDWASSGKPVIGICFGHQLMAHAMGGRVEKSAFGWGVGVHTYELTDAARAPGDPARIACVVSHQDQVVSLPEEAERIGGSAFCPNGVIRYRQGRMLSFQMHPEFDHEFAEALLAIRENIIPAERVALARAGFSHHTDRALMGKWIAAFLKGEVE</sequence>
<dbReference type="Proteomes" id="UP000264589">
    <property type="component" value="Unassembled WGS sequence"/>
</dbReference>
<reference evidence="2 3" key="1">
    <citation type="submission" date="2018-08" db="EMBL/GenBank/DDBJ databases">
        <title>Parvularcula sp. SM1705, isolated from surface water of the South Sea China.</title>
        <authorList>
            <person name="Sun L."/>
        </authorList>
    </citation>
    <scope>NUCLEOTIDE SEQUENCE [LARGE SCALE GENOMIC DNA]</scope>
    <source>
        <strain evidence="2 3">SM1705</strain>
    </source>
</reference>
<comment type="caution">
    <text evidence="2">The sequence shown here is derived from an EMBL/GenBank/DDBJ whole genome shotgun (WGS) entry which is preliminary data.</text>
</comment>